<gene>
    <name evidence="1" type="ORF">SDC9_69477</name>
</gene>
<proteinExistence type="predicted"/>
<dbReference type="AlphaFoldDB" id="A0A644Y392"/>
<protein>
    <submittedName>
        <fullName evidence="1">Uncharacterized protein</fullName>
    </submittedName>
</protein>
<accession>A0A644Y392</accession>
<sequence>MPVDDLLFQNRKEAFAPRVVARFSDCGEALLPAIGGYLLLYLGRCVLAAAVTVKDDIGGQMPANLSGFQRLQDKFLFHILCLAGSQNGIAENVADLAKVVKTFAGSDIADITGQNLKRSGYLEPLRQVFVFVAARFAAVCQRTLPTPAMAGSQPFLRQNALHDWVGCRVPVASQNPTDSIDAVNALAVIEHGDDLLPAGVAGSTPTFSPVQPGVIPRCGNAKFFGPLRPGVFGFGVHQVVEIRCFYF</sequence>
<dbReference type="EMBL" id="VSSQ01003937">
    <property type="protein sequence ID" value="MPM23015.1"/>
    <property type="molecule type" value="Genomic_DNA"/>
</dbReference>
<evidence type="ECO:0000313" key="1">
    <source>
        <dbReference type="EMBL" id="MPM23015.1"/>
    </source>
</evidence>
<organism evidence="1">
    <name type="scientific">bioreactor metagenome</name>
    <dbReference type="NCBI Taxonomy" id="1076179"/>
    <lineage>
        <taxon>unclassified sequences</taxon>
        <taxon>metagenomes</taxon>
        <taxon>ecological metagenomes</taxon>
    </lineage>
</organism>
<comment type="caution">
    <text evidence="1">The sequence shown here is derived from an EMBL/GenBank/DDBJ whole genome shotgun (WGS) entry which is preliminary data.</text>
</comment>
<name>A0A644Y392_9ZZZZ</name>
<reference evidence="1" key="1">
    <citation type="submission" date="2019-08" db="EMBL/GenBank/DDBJ databases">
        <authorList>
            <person name="Kucharzyk K."/>
            <person name="Murdoch R.W."/>
            <person name="Higgins S."/>
            <person name="Loffler F."/>
        </authorList>
    </citation>
    <scope>NUCLEOTIDE SEQUENCE</scope>
</reference>